<comment type="caution">
    <text evidence="2">The sequence shown here is derived from an EMBL/GenBank/DDBJ whole genome shotgun (WGS) entry which is preliminary data.</text>
</comment>
<keyword evidence="3" id="KW-1185">Reference proteome</keyword>
<organism evidence="2 3">
    <name type="scientific">Croceivirga radicis</name>
    <dbReference type="NCBI Taxonomy" id="1929488"/>
    <lineage>
        <taxon>Bacteria</taxon>
        <taxon>Pseudomonadati</taxon>
        <taxon>Bacteroidota</taxon>
        <taxon>Flavobacteriia</taxon>
        <taxon>Flavobacteriales</taxon>
        <taxon>Flavobacteriaceae</taxon>
        <taxon>Croceivirga</taxon>
    </lineage>
</organism>
<dbReference type="InterPro" id="IPR018490">
    <property type="entry name" value="cNMP-bd_dom_sf"/>
</dbReference>
<reference evidence="2 3" key="1">
    <citation type="submission" date="2016-12" db="EMBL/GenBank/DDBJ databases">
        <authorList>
            <person name="Song W.-J."/>
            <person name="Kurnit D.M."/>
        </authorList>
    </citation>
    <scope>NUCLEOTIDE SEQUENCE [LARGE SCALE GENOMIC DNA]</scope>
    <source>
        <strain evidence="2 3">HSG9</strain>
    </source>
</reference>
<dbReference type="InterPro" id="IPR014710">
    <property type="entry name" value="RmlC-like_jellyroll"/>
</dbReference>
<name>A0A1V6LN21_9FLAO</name>
<protein>
    <submittedName>
        <fullName evidence="2">Crp/Fnr family transcriptional regulator</fullName>
    </submittedName>
</protein>
<evidence type="ECO:0000313" key="3">
    <source>
        <dbReference type="Proteomes" id="UP000191680"/>
    </source>
</evidence>
<feature type="domain" description="Cyclic nucleotide-binding" evidence="1">
    <location>
        <begin position="24"/>
        <end position="116"/>
    </location>
</feature>
<dbReference type="Pfam" id="PF00027">
    <property type="entry name" value="cNMP_binding"/>
    <property type="match status" value="1"/>
</dbReference>
<dbReference type="OrthoDB" id="1044733at2"/>
<dbReference type="PROSITE" id="PS50042">
    <property type="entry name" value="CNMP_BINDING_3"/>
    <property type="match status" value="1"/>
</dbReference>
<dbReference type="EMBL" id="MTBC01000013">
    <property type="protein sequence ID" value="OQD41585.1"/>
    <property type="molecule type" value="Genomic_DNA"/>
</dbReference>
<dbReference type="RefSeq" id="WP_080319956.1">
    <property type="nucleotide sequence ID" value="NZ_MTBC01000013.1"/>
</dbReference>
<dbReference type="SUPFAM" id="SSF51206">
    <property type="entry name" value="cAMP-binding domain-like"/>
    <property type="match status" value="1"/>
</dbReference>
<dbReference type="Proteomes" id="UP000191680">
    <property type="component" value="Unassembled WGS sequence"/>
</dbReference>
<dbReference type="InterPro" id="IPR000595">
    <property type="entry name" value="cNMP-bd_dom"/>
</dbReference>
<dbReference type="Gene3D" id="2.60.120.10">
    <property type="entry name" value="Jelly Rolls"/>
    <property type="match status" value="1"/>
</dbReference>
<dbReference type="AlphaFoldDB" id="A0A1V6LN21"/>
<gene>
    <name evidence="2" type="ORF">BUL40_15380</name>
</gene>
<accession>A0A1V6LN21</accession>
<sequence>MDSSCFLHQIFKPENFSVADLQLITEQFTEVDFAKNDTLIESGKIANYYYFLESGYLRSSIYDTHGNDITTKFFCPLDIVIDWNAYFLKQPCKERIVALTEGKAWRITFTNFMKLFHIEAFREVGRTRLVNSYFELKNHSLAVIAEPAKDRYLRLMQQEPALLQHAPLKHLATYLGITDTSLSRIRKEIAKSP</sequence>
<dbReference type="CDD" id="cd00038">
    <property type="entry name" value="CAP_ED"/>
    <property type="match status" value="1"/>
</dbReference>
<proteinExistence type="predicted"/>
<evidence type="ECO:0000259" key="1">
    <source>
        <dbReference type="PROSITE" id="PS50042"/>
    </source>
</evidence>
<evidence type="ECO:0000313" key="2">
    <source>
        <dbReference type="EMBL" id="OQD41585.1"/>
    </source>
</evidence>